<evidence type="ECO:0000313" key="8">
    <source>
        <dbReference type="EMBL" id="MFC7748431.1"/>
    </source>
</evidence>
<organism evidence="8 9">
    <name type="scientific">Paenibacillus thermoaerophilus</name>
    <dbReference type="NCBI Taxonomy" id="1215385"/>
    <lineage>
        <taxon>Bacteria</taxon>
        <taxon>Bacillati</taxon>
        <taxon>Bacillota</taxon>
        <taxon>Bacilli</taxon>
        <taxon>Bacillales</taxon>
        <taxon>Paenibacillaceae</taxon>
        <taxon>Paenibacillus</taxon>
    </lineage>
</organism>
<keyword evidence="5 6" id="KW-0234">DNA repair</keyword>
<dbReference type="SMART" id="SM00278">
    <property type="entry name" value="HhH1"/>
    <property type="match status" value="2"/>
</dbReference>
<keyword evidence="9" id="KW-1185">Reference proteome</keyword>
<dbReference type="InterPro" id="IPR011114">
    <property type="entry name" value="RuvA_C"/>
</dbReference>
<feature type="domain" description="Helix-hairpin-helix DNA-binding motif class 1" evidence="7">
    <location>
        <begin position="108"/>
        <end position="127"/>
    </location>
</feature>
<dbReference type="InterPro" id="IPR003583">
    <property type="entry name" value="Hlx-hairpin-Hlx_DNA-bd_motif"/>
</dbReference>
<dbReference type="EMBL" id="JBHTGQ010000002">
    <property type="protein sequence ID" value="MFC7748431.1"/>
    <property type="molecule type" value="Genomic_DNA"/>
</dbReference>
<dbReference type="NCBIfam" id="TIGR00084">
    <property type="entry name" value="ruvA"/>
    <property type="match status" value="1"/>
</dbReference>
<dbReference type="Pfam" id="PF14520">
    <property type="entry name" value="HHH_5"/>
    <property type="match status" value="1"/>
</dbReference>
<gene>
    <name evidence="6 8" type="primary">ruvA</name>
    <name evidence="8" type="ORF">ACFQWB_00535</name>
</gene>
<evidence type="ECO:0000259" key="7">
    <source>
        <dbReference type="SMART" id="SM00278"/>
    </source>
</evidence>
<reference evidence="9" key="1">
    <citation type="journal article" date="2019" name="Int. J. Syst. Evol. Microbiol.">
        <title>The Global Catalogue of Microorganisms (GCM) 10K type strain sequencing project: providing services to taxonomists for standard genome sequencing and annotation.</title>
        <authorList>
            <consortium name="The Broad Institute Genomics Platform"/>
            <consortium name="The Broad Institute Genome Sequencing Center for Infectious Disease"/>
            <person name="Wu L."/>
            <person name="Ma J."/>
        </authorList>
    </citation>
    <scope>NUCLEOTIDE SEQUENCE [LARGE SCALE GENOMIC DNA]</scope>
    <source>
        <strain evidence="9">JCM 18657</strain>
    </source>
</reference>
<sequence>MIDFLRGSVVHIEPEYAVIDVGGVGYRVFCANPYALQNGSGGETTVYVHHHVREDAIQLFGFATRSEQALFRLLLEVSGIGPKVALAALAGAGSPERVMLAIGQEDVAFLTKLPGIGKKTAQRMILDLKDKLGKALPAGLAMSGEDWLAAQTPAAGGTACPGDGGPWAEVREALISLGYTGAEADRAYARIKDTMQPSDDVEAWMKRALQALYKG</sequence>
<dbReference type="Gene3D" id="2.40.50.140">
    <property type="entry name" value="Nucleic acid-binding proteins"/>
    <property type="match status" value="1"/>
</dbReference>
<keyword evidence="8" id="KW-0378">Hydrolase</keyword>
<comment type="similarity">
    <text evidence="6">Belongs to the RuvA family.</text>
</comment>
<dbReference type="RefSeq" id="WP_138788977.1">
    <property type="nucleotide sequence ID" value="NZ_JBHTGQ010000002.1"/>
</dbReference>
<evidence type="ECO:0000256" key="2">
    <source>
        <dbReference type="ARBA" id="ARBA00022763"/>
    </source>
</evidence>
<keyword evidence="1 6" id="KW-0963">Cytoplasm</keyword>
<dbReference type="GO" id="GO:0003678">
    <property type="term" value="F:DNA helicase activity"/>
    <property type="evidence" value="ECO:0007669"/>
    <property type="project" value="UniProtKB-EC"/>
</dbReference>
<dbReference type="InterPro" id="IPR000085">
    <property type="entry name" value="RuvA"/>
</dbReference>
<evidence type="ECO:0000256" key="3">
    <source>
        <dbReference type="ARBA" id="ARBA00023125"/>
    </source>
</evidence>
<comment type="subunit">
    <text evidence="6">Homotetramer. Forms an RuvA(8)-RuvB(12)-Holliday junction (HJ) complex. HJ DNA is sandwiched between 2 RuvA tetramers; dsDNA enters through RuvA and exits via RuvB. An RuvB hexamer assembles on each DNA strand where it exits the tetramer. Each RuvB hexamer is contacted by two RuvA subunits (via domain III) on 2 adjacent RuvB subunits; this complex drives branch migration. In the full resolvosome a probable DNA-RuvA(4)-RuvB(12)-RuvC(2) complex forms which resolves the HJ.</text>
</comment>
<keyword evidence="2 6" id="KW-0227">DNA damage</keyword>
<name>A0ABW2V0Z2_9BACL</name>
<dbReference type="HAMAP" id="MF_00031">
    <property type="entry name" value="DNA_HJ_migration_RuvA"/>
    <property type="match status" value="1"/>
</dbReference>
<comment type="caution">
    <text evidence="6">Lacks conserved residue(s) required for the propagation of feature annotation.</text>
</comment>
<proteinExistence type="inferred from homology"/>
<dbReference type="GO" id="GO:0016787">
    <property type="term" value="F:hydrolase activity"/>
    <property type="evidence" value="ECO:0007669"/>
    <property type="project" value="UniProtKB-KW"/>
</dbReference>
<dbReference type="Pfam" id="PF07499">
    <property type="entry name" value="RuvA_C"/>
    <property type="match status" value="1"/>
</dbReference>
<comment type="domain">
    <text evidence="6">Has three domains with a flexible linker between the domains II and III and assumes an 'L' shape. Domain III is highly mobile and contacts RuvB.</text>
</comment>
<dbReference type="CDD" id="cd14332">
    <property type="entry name" value="UBA_RuvA_C"/>
    <property type="match status" value="1"/>
</dbReference>
<dbReference type="InterPro" id="IPR036267">
    <property type="entry name" value="RuvA_C_sf"/>
</dbReference>
<keyword evidence="3 6" id="KW-0238">DNA-binding</keyword>
<evidence type="ECO:0000256" key="6">
    <source>
        <dbReference type="HAMAP-Rule" id="MF_00031"/>
    </source>
</evidence>
<dbReference type="Pfam" id="PF01330">
    <property type="entry name" value="RuvA_N"/>
    <property type="match status" value="1"/>
</dbReference>
<dbReference type="InterPro" id="IPR010994">
    <property type="entry name" value="RuvA_2-like"/>
</dbReference>
<dbReference type="SUPFAM" id="SSF46929">
    <property type="entry name" value="DNA helicase RuvA subunit, C-terminal domain"/>
    <property type="match status" value="1"/>
</dbReference>
<comment type="caution">
    <text evidence="8">The sequence shown here is derived from an EMBL/GenBank/DDBJ whole genome shotgun (WGS) entry which is preliminary data.</text>
</comment>
<feature type="region of interest" description="Domain III" evidence="6">
    <location>
        <begin position="163"/>
        <end position="215"/>
    </location>
</feature>
<comment type="subcellular location">
    <subcellularLocation>
        <location evidence="6">Cytoplasm</location>
    </subcellularLocation>
</comment>
<keyword evidence="4 6" id="KW-0233">DNA recombination</keyword>
<evidence type="ECO:0000256" key="5">
    <source>
        <dbReference type="ARBA" id="ARBA00023204"/>
    </source>
</evidence>
<dbReference type="SUPFAM" id="SSF50249">
    <property type="entry name" value="Nucleic acid-binding proteins"/>
    <property type="match status" value="1"/>
</dbReference>
<accession>A0ABW2V0Z2</accession>
<evidence type="ECO:0000256" key="4">
    <source>
        <dbReference type="ARBA" id="ARBA00023172"/>
    </source>
</evidence>
<dbReference type="Gene3D" id="1.10.8.10">
    <property type="entry name" value="DNA helicase RuvA subunit, C-terminal domain"/>
    <property type="match status" value="1"/>
</dbReference>
<evidence type="ECO:0000313" key="9">
    <source>
        <dbReference type="Proteomes" id="UP001596528"/>
    </source>
</evidence>
<feature type="domain" description="Helix-hairpin-helix DNA-binding motif class 1" evidence="7">
    <location>
        <begin position="72"/>
        <end position="91"/>
    </location>
</feature>
<dbReference type="Proteomes" id="UP001596528">
    <property type="component" value="Unassembled WGS sequence"/>
</dbReference>
<evidence type="ECO:0000256" key="1">
    <source>
        <dbReference type="ARBA" id="ARBA00022490"/>
    </source>
</evidence>
<dbReference type="InterPro" id="IPR013849">
    <property type="entry name" value="DNA_helicase_Holl-junc_RuvA_I"/>
</dbReference>
<comment type="function">
    <text evidence="6">The RuvA-RuvB-RuvC complex processes Holliday junction (HJ) DNA during genetic recombination and DNA repair, while the RuvA-RuvB complex plays an important role in the rescue of blocked DNA replication forks via replication fork reversal (RFR). RuvA specifically binds to HJ cruciform DNA, conferring on it an open structure. The RuvB hexamer acts as an ATP-dependent pump, pulling dsDNA into and through the RuvAB complex. HJ branch migration allows RuvC to scan DNA until it finds its consensus sequence, where it cleaves and resolves the cruciform DNA.</text>
</comment>
<dbReference type="InterPro" id="IPR012340">
    <property type="entry name" value="NA-bd_OB-fold"/>
</dbReference>
<dbReference type="SUPFAM" id="SSF47781">
    <property type="entry name" value="RuvA domain 2-like"/>
    <property type="match status" value="1"/>
</dbReference>
<dbReference type="Gene3D" id="1.10.150.20">
    <property type="entry name" value="5' to 3' exonuclease, C-terminal subdomain"/>
    <property type="match status" value="1"/>
</dbReference>
<protein>
    <recommendedName>
        <fullName evidence="6">Holliday junction branch migration complex subunit RuvA</fullName>
    </recommendedName>
</protein>